<dbReference type="Pfam" id="PF15378">
    <property type="entry name" value="DUF4605"/>
    <property type="match status" value="1"/>
</dbReference>
<evidence type="ECO:0000313" key="10">
    <source>
        <dbReference type="RefSeq" id="XP_013409784.1"/>
    </source>
</evidence>
<sequence>MVRILSNGDIVQDDDPRIKRNSGQSSSSGQRRGFVQHNDNPYQQGAGGVQTVSIFEVMNQKLLDAGLPRFNLGPYTVEPIATVGMILAGLMFGLPGLVFGALLFIVVKVSNGQGNQGGQEGAGRAMRRGFQGGHTLGR</sequence>
<dbReference type="InterPro" id="IPR052502">
    <property type="entry name" value="FAM241_domain"/>
</dbReference>
<dbReference type="InterPro" id="IPR027953">
    <property type="entry name" value="DUF4605"/>
</dbReference>
<feature type="transmembrane region" description="Helical" evidence="7">
    <location>
        <begin position="80"/>
        <end position="107"/>
    </location>
</feature>
<evidence type="ECO:0000256" key="5">
    <source>
        <dbReference type="ARBA" id="ARBA00023136"/>
    </source>
</evidence>
<dbReference type="PANTHER" id="PTHR33690">
    <property type="entry name" value="DUF4605 DOMAIN-CONTAINING PROTEIN"/>
    <property type="match status" value="1"/>
</dbReference>
<evidence type="ECO:0000259" key="8">
    <source>
        <dbReference type="Pfam" id="PF15378"/>
    </source>
</evidence>
<accession>A0A1S3JIQ5</accession>
<name>A0A1S3JIQ5_LINAN</name>
<evidence type="ECO:0000256" key="7">
    <source>
        <dbReference type="SAM" id="Phobius"/>
    </source>
</evidence>
<comment type="similarity">
    <text evidence="2">Belongs to the FAM241 family.</text>
</comment>
<dbReference type="GO" id="GO:0016020">
    <property type="term" value="C:membrane"/>
    <property type="evidence" value="ECO:0007669"/>
    <property type="project" value="UniProtKB-SubCell"/>
</dbReference>
<gene>
    <name evidence="10" type="primary">LOC106173263</name>
</gene>
<keyword evidence="3 7" id="KW-0812">Transmembrane</keyword>
<keyword evidence="5 7" id="KW-0472">Membrane</keyword>
<dbReference type="RefSeq" id="XP_013409784.1">
    <property type="nucleotide sequence ID" value="XM_013554330.2"/>
</dbReference>
<feature type="domain" description="DUF4605" evidence="8">
    <location>
        <begin position="53"/>
        <end position="110"/>
    </location>
</feature>
<dbReference type="Proteomes" id="UP000085678">
    <property type="component" value="Unplaced"/>
</dbReference>
<dbReference type="KEGG" id="lak:106173263"/>
<dbReference type="OrthoDB" id="10060343at2759"/>
<feature type="region of interest" description="Disordered" evidence="6">
    <location>
        <begin position="1"/>
        <end position="43"/>
    </location>
</feature>
<dbReference type="InParanoid" id="A0A1S3JIQ5"/>
<keyword evidence="4 7" id="KW-1133">Transmembrane helix</keyword>
<dbReference type="GeneID" id="106173263"/>
<dbReference type="AlphaFoldDB" id="A0A1S3JIQ5"/>
<feature type="region of interest" description="Disordered" evidence="6">
    <location>
        <begin position="115"/>
        <end position="138"/>
    </location>
</feature>
<protein>
    <submittedName>
        <fullName evidence="10">Uncharacterized protein FAM241B</fullName>
    </submittedName>
</protein>
<evidence type="ECO:0000256" key="4">
    <source>
        <dbReference type="ARBA" id="ARBA00022989"/>
    </source>
</evidence>
<evidence type="ECO:0000256" key="3">
    <source>
        <dbReference type="ARBA" id="ARBA00022692"/>
    </source>
</evidence>
<dbReference type="PANTHER" id="PTHR33690:SF3">
    <property type="entry name" value="UBIQUITIN-LIKE DOMAIN-CONTAINING PROTEIN"/>
    <property type="match status" value="1"/>
</dbReference>
<keyword evidence="9" id="KW-1185">Reference proteome</keyword>
<evidence type="ECO:0000256" key="2">
    <source>
        <dbReference type="ARBA" id="ARBA00006165"/>
    </source>
</evidence>
<comment type="subcellular location">
    <subcellularLocation>
        <location evidence="1">Membrane</location>
        <topology evidence="1">Single-pass membrane protein</topology>
    </subcellularLocation>
</comment>
<feature type="compositionally biased region" description="Low complexity" evidence="6">
    <location>
        <begin position="22"/>
        <end position="33"/>
    </location>
</feature>
<organism evidence="9 10">
    <name type="scientific">Lingula anatina</name>
    <name type="common">Brachiopod</name>
    <name type="synonym">Lingula unguis</name>
    <dbReference type="NCBI Taxonomy" id="7574"/>
    <lineage>
        <taxon>Eukaryota</taxon>
        <taxon>Metazoa</taxon>
        <taxon>Spiralia</taxon>
        <taxon>Lophotrochozoa</taxon>
        <taxon>Brachiopoda</taxon>
        <taxon>Linguliformea</taxon>
        <taxon>Lingulata</taxon>
        <taxon>Lingulida</taxon>
        <taxon>Linguloidea</taxon>
        <taxon>Lingulidae</taxon>
        <taxon>Lingula</taxon>
    </lineage>
</organism>
<evidence type="ECO:0000256" key="1">
    <source>
        <dbReference type="ARBA" id="ARBA00004167"/>
    </source>
</evidence>
<proteinExistence type="inferred from homology"/>
<reference evidence="10" key="1">
    <citation type="submission" date="2025-08" db="UniProtKB">
        <authorList>
            <consortium name="RefSeq"/>
        </authorList>
    </citation>
    <scope>IDENTIFICATION</scope>
    <source>
        <tissue evidence="10">Gonads</tissue>
    </source>
</reference>
<evidence type="ECO:0000313" key="9">
    <source>
        <dbReference type="Proteomes" id="UP000085678"/>
    </source>
</evidence>
<dbReference type="OMA" id="LIYIVSH"/>
<evidence type="ECO:0000256" key="6">
    <source>
        <dbReference type="SAM" id="MobiDB-lite"/>
    </source>
</evidence>